<dbReference type="InterPro" id="IPR020449">
    <property type="entry name" value="Tscrpt_reg_AraC-type_HTH"/>
</dbReference>
<dbReference type="CDD" id="cd06124">
    <property type="entry name" value="cupin_NimR-like_N"/>
    <property type="match status" value="1"/>
</dbReference>
<dbReference type="GO" id="GO:0043565">
    <property type="term" value="F:sequence-specific DNA binding"/>
    <property type="evidence" value="ECO:0007669"/>
    <property type="project" value="InterPro"/>
</dbReference>
<dbReference type="RefSeq" id="WP_184865177.1">
    <property type="nucleotide sequence ID" value="NZ_JACHLK010000023.1"/>
</dbReference>
<dbReference type="PANTHER" id="PTHR11019">
    <property type="entry name" value="HTH-TYPE TRANSCRIPTIONAL REGULATOR NIMR"/>
    <property type="match status" value="1"/>
</dbReference>
<dbReference type="GO" id="GO:0003700">
    <property type="term" value="F:DNA-binding transcription factor activity"/>
    <property type="evidence" value="ECO:0007669"/>
    <property type="project" value="InterPro"/>
</dbReference>
<keyword evidence="7" id="KW-1185">Reference proteome</keyword>
<gene>
    <name evidence="6" type="ORF">HNP48_006520</name>
</gene>
<dbReference type="SUPFAM" id="SSF51182">
    <property type="entry name" value="RmlC-like cupins"/>
    <property type="match status" value="1"/>
</dbReference>
<dbReference type="InterPro" id="IPR013096">
    <property type="entry name" value="Cupin_2"/>
</dbReference>
<accession>A0A7X0PLH4</accession>
<organism evidence="6 7">
    <name type="scientific">Acidovorax soli</name>
    <dbReference type="NCBI Taxonomy" id="592050"/>
    <lineage>
        <taxon>Bacteria</taxon>
        <taxon>Pseudomonadati</taxon>
        <taxon>Pseudomonadota</taxon>
        <taxon>Betaproteobacteria</taxon>
        <taxon>Burkholderiales</taxon>
        <taxon>Comamonadaceae</taxon>
        <taxon>Acidovorax</taxon>
    </lineage>
</organism>
<reference evidence="6 7" key="1">
    <citation type="submission" date="2020-08" db="EMBL/GenBank/DDBJ databases">
        <title>Functional genomics of gut bacteria from endangered species of beetles.</title>
        <authorList>
            <person name="Carlos-Shanley C."/>
        </authorList>
    </citation>
    <scope>NUCLEOTIDE SEQUENCE [LARGE SCALE GENOMIC DNA]</scope>
    <source>
        <strain evidence="6 7">S00198</strain>
    </source>
</reference>
<dbReference type="Pfam" id="PF07883">
    <property type="entry name" value="Cupin_2"/>
    <property type="match status" value="1"/>
</dbReference>
<dbReference type="PROSITE" id="PS01124">
    <property type="entry name" value="HTH_ARAC_FAMILY_2"/>
    <property type="match status" value="1"/>
</dbReference>
<dbReference type="Gene3D" id="1.10.10.60">
    <property type="entry name" value="Homeodomain-like"/>
    <property type="match status" value="1"/>
</dbReference>
<evidence type="ECO:0000313" key="6">
    <source>
        <dbReference type="EMBL" id="MBB6563794.1"/>
    </source>
</evidence>
<feature type="domain" description="HTH araC/xylS-type" evidence="5">
    <location>
        <begin position="156"/>
        <end position="253"/>
    </location>
</feature>
<keyword evidence="1" id="KW-0678">Repressor</keyword>
<dbReference type="Gene3D" id="2.60.120.10">
    <property type="entry name" value="Jelly Rolls"/>
    <property type="match status" value="1"/>
</dbReference>
<comment type="caution">
    <text evidence="6">The sequence shown here is derived from an EMBL/GenBank/DDBJ whole genome shotgun (WGS) entry which is preliminary data.</text>
</comment>
<proteinExistence type="predicted"/>
<keyword evidence="3 6" id="KW-0238">DNA-binding</keyword>
<sequence>MEPDKMEQEATFPLLFKVVHLQPGSADPPDSHAAGQFVHALSGVIEVGMGGQVFLAPPQYGVWIPPHLEHASHNRHAASYATVYVPEPLCAALPAHACTMVISPLIQAVLDTLRERGIGAPHSAPEQRLFAVLLDELRVAPGHDSYLPTSQDPLLARVLDALQASPWDGRSLAEWAASVHTTERTLARRCERDLHMSLGEWRQRLKVVRGIALLEAGRAVKEVALELGYSAPSAFIAMFHKQLGMTPQAYLRQKTG</sequence>
<evidence type="ECO:0000256" key="3">
    <source>
        <dbReference type="ARBA" id="ARBA00023125"/>
    </source>
</evidence>
<dbReference type="PANTHER" id="PTHR11019:SF190">
    <property type="entry name" value="ARAC-FAMILY REGULATORY PROTEIN"/>
    <property type="match status" value="1"/>
</dbReference>
<evidence type="ECO:0000256" key="1">
    <source>
        <dbReference type="ARBA" id="ARBA00022491"/>
    </source>
</evidence>
<dbReference type="InterPro" id="IPR018060">
    <property type="entry name" value="HTH_AraC"/>
</dbReference>
<dbReference type="PRINTS" id="PR00032">
    <property type="entry name" value="HTHARAC"/>
</dbReference>
<evidence type="ECO:0000313" key="7">
    <source>
        <dbReference type="Proteomes" id="UP000575083"/>
    </source>
</evidence>
<protein>
    <submittedName>
        <fullName evidence="6">AraC-like DNA-binding protein</fullName>
    </submittedName>
</protein>
<evidence type="ECO:0000259" key="5">
    <source>
        <dbReference type="PROSITE" id="PS01124"/>
    </source>
</evidence>
<evidence type="ECO:0000256" key="2">
    <source>
        <dbReference type="ARBA" id="ARBA00023015"/>
    </source>
</evidence>
<dbReference type="AlphaFoldDB" id="A0A7X0PLH4"/>
<evidence type="ECO:0000256" key="4">
    <source>
        <dbReference type="ARBA" id="ARBA00023163"/>
    </source>
</evidence>
<keyword evidence="4" id="KW-0804">Transcription</keyword>
<dbReference type="SMART" id="SM00342">
    <property type="entry name" value="HTH_ARAC"/>
    <property type="match status" value="1"/>
</dbReference>
<dbReference type="SUPFAM" id="SSF46689">
    <property type="entry name" value="Homeodomain-like"/>
    <property type="match status" value="1"/>
</dbReference>
<dbReference type="Proteomes" id="UP000575083">
    <property type="component" value="Unassembled WGS sequence"/>
</dbReference>
<name>A0A7X0PLH4_9BURK</name>
<dbReference type="EMBL" id="JACHLK010000023">
    <property type="protein sequence ID" value="MBB6563794.1"/>
    <property type="molecule type" value="Genomic_DNA"/>
</dbReference>
<dbReference type="InterPro" id="IPR009057">
    <property type="entry name" value="Homeodomain-like_sf"/>
</dbReference>
<dbReference type="InterPro" id="IPR014710">
    <property type="entry name" value="RmlC-like_jellyroll"/>
</dbReference>
<dbReference type="Pfam" id="PF12833">
    <property type="entry name" value="HTH_18"/>
    <property type="match status" value="1"/>
</dbReference>
<dbReference type="InterPro" id="IPR011051">
    <property type="entry name" value="RmlC_Cupin_sf"/>
</dbReference>
<keyword evidence="2" id="KW-0805">Transcription regulation</keyword>
<dbReference type="FunFam" id="1.10.10.60:FF:000132">
    <property type="entry name" value="AraC family transcriptional regulator"/>
    <property type="match status" value="1"/>
</dbReference>